<organism evidence="1 2">
    <name type="scientific">Vreelandella rituensis</name>
    <dbReference type="NCBI Taxonomy" id="2282306"/>
    <lineage>
        <taxon>Bacteria</taxon>
        <taxon>Pseudomonadati</taxon>
        <taxon>Pseudomonadota</taxon>
        <taxon>Gammaproteobacteria</taxon>
        <taxon>Oceanospirillales</taxon>
        <taxon>Halomonadaceae</taxon>
        <taxon>Vreelandella</taxon>
    </lineage>
</organism>
<dbReference type="InterPro" id="IPR043472">
    <property type="entry name" value="Macro_dom-like"/>
</dbReference>
<reference evidence="1 2" key="1">
    <citation type="submission" date="2018-07" db="EMBL/GenBank/DDBJ databases">
        <title>Halomonas rutogse sp. nov., isolated from Lake TangqianCo on Tibetan Plateau.</title>
        <authorList>
            <person name="Lu H."/>
            <person name="Xing P."/>
            <person name="Wu Q."/>
        </authorList>
    </citation>
    <scope>NUCLEOTIDE SEQUENCE [LARGE SCALE GENOMIC DNA]</scope>
    <source>
        <strain evidence="1 2">TQ8S</strain>
    </source>
</reference>
<comment type="caution">
    <text evidence="1">The sequence shown here is derived from an EMBL/GenBank/DDBJ whole genome shotgun (WGS) entry which is preliminary data.</text>
</comment>
<name>A0A368U5I8_9GAMM</name>
<dbReference type="SUPFAM" id="SSF52949">
    <property type="entry name" value="Macro domain-like"/>
    <property type="match status" value="1"/>
</dbReference>
<gene>
    <name evidence="1" type="ORF">DU506_09050</name>
</gene>
<dbReference type="AlphaFoldDB" id="A0A368U5I8"/>
<keyword evidence="2" id="KW-1185">Reference proteome</keyword>
<dbReference type="RefSeq" id="WP_114486618.1">
    <property type="nucleotide sequence ID" value="NZ_CBCSHM010000017.1"/>
</dbReference>
<sequence>MLKLTQNDLTIEVRTQQDLEAETLDAMVVPATEDQRRDLGKAAEGQAWMTWSPGETTPKTIKFMPPAKVSESGWEELLMCYRFAMRVAEIHEIASLALPLPEQVGLPPVEDALAARLSLTIWNESKEHRHLKHLHLIANDNQEAVLYANWLVEVQSGHVPSPE</sequence>
<dbReference type="Proteomes" id="UP000253204">
    <property type="component" value="Unassembled WGS sequence"/>
</dbReference>
<dbReference type="EMBL" id="QPIJ01000017">
    <property type="protein sequence ID" value="RCV92141.1"/>
    <property type="molecule type" value="Genomic_DNA"/>
</dbReference>
<accession>A0A368U5I8</accession>
<protein>
    <submittedName>
        <fullName evidence="1">Uncharacterized protein</fullName>
    </submittedName>
</protein>
<evidence type="ECO:0000313" key="2">
    <source>
        <dbReference type="Proteomes" id="UP000253204"/>
    </source>
</evidence>
<dbReference type="OrthoDB" id="6165243at2"/>
<evidence type="ECO:0000313" key="1">
    <source>
        <dbReference type="EMBL" id="RCV92141.1"/>
    </source>
</evidence>
<proteinExistence type="predicted"/>